<protein>
    <submittedName>
        <fullName evidence="2">Uncharacterized protein</fullName>
    </submittedName>
</protein>
<evidence type="ECO:0000256" key="1">
    <source>
        <dbReference type="SAM" id="MobiDB-lite"/>
    </source>
</evidence>
<reference evidence="2 3" key="1">
    <citation type="submission" date="2019-01" db="EMBL/GenBank/DDBJ databases">
        <title>Genome Assembly of Collichthys lucidus.</title>
        <authorList>
            <person name="Cai M."/>
            <person name="Xiao S."/>
        </authorList>
    </citation>
    <scope>NUCLEOTIDE SEQUENCE [LARGE SCALE GENOMIC DNA]</scope>
    <source>
        <strain evidence="2">JT15FE1705JMU</strain>
        <tissue evidence="2">Muscle</tissue>
    </source>
</reference>
<proteinExistence type="predicted"/>
<organism evidence="2 3">
    <name type="scientific">Collichthys lucidus</name>
    <name type="common">Big head croaker</name>
    <name type="synonym">Sciaena lucida</name>
    <dbReference type="NCBI Taxonomy" id="240159"/>
    <lineage>
        <taxon>Eukaryota</taxon>
        <taxon>Metazoa</taxon>
        <taxon>Chordata</taxon>
        <taxon>Craniata</taxon>
        <taxon>Vertebrata</taxon>
        <taxon>Euteleostomi</taxon>
        <taxon>Actinopterygii</taxon>
        <taxon>Neopterygii</taxon>
        <taxon>Teleostei</taxon>
        <taxon>Neoteleostei</taxon>
        <taxon>Acanthomorphata</taxon>
        <taxon>Eupercaria</taxon>
        <taxon>Sciaenidae</taxon>
        <taxon>Collichthys</taxon>
    </lineage>
</organism>
<evidence type="ECO:0000313" key="3">
    <source>
        <dbReference type="Proteomes" id="UP000298787"/>
    </source>
</evidence>
<dbReference type="AlphaFoldDB" id="A0A4U5UQ32"/>
<dbReference type="Proteomes" id="UP000298787">
    <property type="component" value="Chromosome 10"/>
</dbReference>
<feature type="region of interest" description="Disordered" evidence="1">
    <location>
        <begin position="52"/>
        <end position="99"/>
    </location>
</feature>
<evidence type="ECO:0000313" key="2">
    <source>
        <dbReference type="EMBL" id="TKS77153.1"/>
    </source>
</evidence>
<gene>
    <name evidence="2" type="ORF">D9C73_011244</name>
</gene>
<sequence length="99" mass="10985">MAGLTGSQGSHDRPLCTGTSTVTSSKQGASLFHSKVSLSMALDPQFRLHKKESNIKRSNREDIPHDLHSIKETLKEDRENTDTQEAKLKDIVHTKGSEE</sequence>
<feature type="region of interest" description="Disordered" evidence="1">
    <location>
        <begin position="1"/>
        <end position="27"/>
    </location>
</feature>
<dbReference type="EMBL" id="CM014087">
    <property type="protein sequence ID" value="TKS77153.1"/>
    <property type="molecule type" value="Genomic_DNA"/>
</dbReference>
<name>A0A4U5UQ32_COLLU</name>
<accession>A0A4U5UQ32</accession>
<feature type="compositionally biased region" description="Polar residues" evidence="1">
    <location>
        <begin position="17"/>
        <end position="27"/>
    </location>
</feature>
<keyword evidence="3" id="KW-1185">Reference proteome</keyword>